<evidence type="ECO:0000313" key="2">
    <source>
        <dbReference type="Proteomes" id="UP000401273"/>
    </source>
</evidence>
<protein>
    <submittedName>
        <fullName evidence="1">Uncharacterized protein</fullName>
    </submittedName>
</protein>
<accession>A0A6Y9NS13</accession>
<dbReference type="EMBL" id="AAARLF010000004">
    <property type="protein sequence ID" value="EAE2898162.1"/>
    <property type="molecule type" value="Genomic_DNA"/>
</dbReference>
<dbReference type="Proteomes" id="UP000401273">
    <property type="component" value="Unassembled WGS sequence"/>
</dbReference>
<proteinExistence type="predicted"/>
<dbReference type="AlphaFoldDB" id="A0A6Y9NS13"/>
<evidence type="ECO:0000313" key="1">
    <source>
        <dbReference type="EMBL" id="EAE2898162.1"/>
    </source>
</evidence>
<sequence length="105" mass="12349">MGKERKIIDEETWRTELDKELTALLKLAKAGELSLDWRKNYIEEATKLYEIRVGDPLLNRMSDLLLAEYIGSTESWKGRQKDAFLTDTMYEKRVELDTKITHDLL</sequence>
<dbReference type="RefSeq" id="WP_061106369.1">
    <property type="nucleotide sequence ID" value="NZ_CADEHJ010000001.1"/>
</dbReference>
<organism evidence="1 2">
    <name type="scientific">Listeria monocytogenes</name>
    <dbReference type="NCBI Taxonomy" id="1639"/>
    <lineage>
        <taxon>Bacteria</taxon>
        <taxon>Bacillati</taxon>
        <taxon>Bacillota</taxon>
        <taxon>Bacilli</taxon>
        <taxon>Bacillales</taxon>
        <taxon>Listeriaceae</taxon>
        <taxon>Listeria</taxon>
    </lineage>
</organism>
<comment type="caution">
    <text evidence="1">The sequence shown here is derived from an EMBL/GenBank/DDBJ whole genome shotgun (WGS) entry which is preliminary data.</text>
</comment>
<reference evidence="1 2" key="1">
    <citation type="submission" date="2019-03" db="EMBL/GenBank/DDBJ databases">
        <authorList>
            <person name="Ashton P.M."/>
            <person name="Dallman T."/>
            <person name="Nair S."/>
            <person name="De Pinna E."/>
            <person name="Peters T."/>
            <person name="Grant K."/>
        </authorList>
    </citation>
    <scope>NUCLEOTIDE SEQUENCE [LARGE SCALE GENOMIC DNA]</scope>
    <source>
        <strain evidence="1">RL15000271</strain>
    </source>
</reference>
<name>A0A6Y9NS13_LISMN</name>
<gene>
    <name evidence="1" type="ORF">E1W43_09410</name>
</gene>